<feature type="region of interest" description="Disordered" evidence="1">
    <location>
        <begin position="69"/>
        <end position="88"/>
    </location>
</feature>
<protein>
    <submittedName>
        <fullName evidence="3">Uncharacterized protein</fullName>
    </submittedName>
</protein>
<proteinExistence type="predicted"/>
<feature type="chain" id="PRO_5025340879" evidence="2">
    <location>
        <begin position="20"/>
        <end position="515"/>
    </location>
</feature>
<sequence length="515" mass="55433">MRLDFLLTIALAGVVAAKGKKTSKGLLAPSSSKVIVLSSSKVLVPSTSNVPVPSTSKVLVPSTSKASAASSSKLATPTSSQTAPSLSSSAVASSSVKSSSVSITPTAASSVPTSSGTSTVTGSVTSFSSSVTSSTSSSQSSSSATRQCFYNGYKPKIDPGPEEDLEKRSVAGRALIEKRADRAPLKFGGGCDEIKTLIGAKLNLRDNPTKPEVFANTNDAGGIPKWFRLKETCGDAPGLEIISDSDPDQKTTITIQGKPGSAGRTMNKYNVDHVWELKLMQKFFASLLPETKDAAATLTCNDFKNAFIDPRGVSAPKTEHPIQQLYALMPQKLATSGGKPNTLEFAGTSIQLNGKKGRILTPKDEGSSLSGAGHMNMLRTTKDRIEALRAVGAAIDFMNHAQIKPLFDRAQARLKDYLATVDTRIADPANSITLSKPFVWADEFETFIRQYLKDREEDTWEWVDAMLKQVKREIAAMPKTTPEQEKEKNDHEGWLQIFEKSAYSKKAHYKIKWTA</sequence>
<dbReference type="OrthoDB" id="3942182at2759"/>
<gene>
    <name evidence="3" type="ORF">BU23DRAFT_602657</name>
</gene>
<feature type="signal peptide" evidence="2">
    <location>
        <begin position="1"/>
        <end position="19"/>
    </location>
</feature>
<dbReference type="Proteomes" id="UP000800036">
    <property type="component" value="Unassembled WGS sequence"/>
</dbReference>
<keyword evidence="2" id="KW-0732">Signal</keyword>
<reference evidence="3" key="1">
    <citation type="journal article" date="2020" name="Stud. Mycol.">
        <title>101 Dothideomycetes genomes: a test case for predicting lifestyles and emergence of pathogens.</title>
        <authorList>
            <person name="Haridas S."/>
            <person name="Albert R."/>
            <person name="Binder M."/>
            <person name="Bloem J."/>
            <person name="Labutti K."/>
            <person name="Salamov A."/>
            <person name="Andreopoulos B."/>
            <person name="Baker S."/>
            <person name="Barry K."/>
            <person name="Bills G."/>
            <person name="Bluhm B."/>
            <person name="Cannon C."/>
            <person name="Castanera R."/>
            <person name="Culley D."/>
            <person name="Daum C."/>
            <person name="Ezra D."/>
            <person name="Gonzalez J."/>
            <person name="Henrissat B."/>
            <person name="Kuo A."/>
            <person name="Liang C."/>
            <person name="Lipzen A."/>
            <person name="Lutzoni F."/>
            <person name="Magnuson J."/>
            <person name="Mondo S."/>
            <person name="Nolan M."/>
            <person name="Ohm R."/>
            <person name="Pangilinan J."/>
            <person name="Park H.-J."/>
            <person name="Ramirez L."/>
            <person name="Alfaro M."/>
            <person name="Sun H."/>
            <person name="Tritt A."/>
            <person name="Yoshinaga Y."/>
            <person name="Zwiers L.-H."/>
            <person name="Turgeon B."/>
            <person name="Goodwin S."/>
            <person name="Spatafora J."/>
            <person name="Crous P."/>
            <person name="Grigoriev I."/>
        </authorList>
    </citation>
    <scope>NUCLEOTIDE SEQUENCE</scope>
    <source>
        <strain evidence="3">CBS 107.79</strain>
    </source>
</reference>
<name>A0A6A5V377_9PLEO</name>
<organism evidence="3 4">
    <name type="scientific">Bimuria novae-zelandiae CBS 107.79</name>
    <dbReference type="NCBI Taxonomy" id="1447943"/>
    <lineage>
        <taxon>Eukaryota</taxon>
        <taxon>Fungi</taxon>
        <taxon>Dikarya</taxon>
        <taxon>Ascomycota</taxon>
        <taxon>Pezizomycotina</taxon>
        <taxon>Dothideomycetes</taxon>
        <taxon>Pleosporomycetidae</taxon>
        <taxon>Pleosporales</taxon>
        <taxon>Massarineae</taxon>
        <taxon>Didymosphaeriaceae</taxon>
        <taxon>Bimuria</taxon>
    </lineage>
</organism>
<accession>A0A6A5V377</accession>
<dbReference type="AlphaFoldDB" id="A0A6A5V377"/>
<keyword evidence="4" id="KW-1185">Reference proteome</keyword>
<evidence type="ECO:0000256" key="1">
    <source>
        <dbReference type="SAM" id="MobiDB-lite"/>
    </source>
</evidence>
<evidence type="ECO:0000313" key="4">
    <source>
        <dbReference type="Proteomes" id="UP000800036"/>
    </source>
</evidence>
<feature type="region of interest" description="Disordered" evidence="1">
    <location>
        <begin position="103"/>
        <end position="143"/>
    </location>
</feature>
<evidence type="ECO:0000313" key="3">
    <source>
        <dbReference type="EMBL" id="KAF1967757.1"/>
    </source>
</evidence>
<evidence type="ECO:0000256" key="2">
    <source>
        <dbReference type="SAM" id="SignalP"/>
    </source>
</evidence>
<dbReference type="EMBL" id="ML976728">
    <property type="protein sequence ID" value="KAF1967757.1"/>
    <property type="molecule type" value="Genomic_DNA"/>
</dbReference>